<comment type="caution">
    <text evidence="1">The sequence shown here is derived from an EMBL/GenBank/DDBJ whole genome shotgun (WGS) entry which is preliminary data.</text>
</comment>
<protein>
    <submittedName>
        <fullName evidence="1">Uncharacterized protein</fullName>
    </submittedName>
</protein>
<name>A0A419ES58_9BACT</name>
<organism evidence="1 2">
    <name type="scientific">Candidatus Abyssobacteria bacterium SURF_17</name>
    <dbReference type="NCBI Taxonomy" id="2093361"/>
    <lineage>
        <taxon>Bacteria</taxon>
        <taxon>Pseudomonadati</taxon>
        <taxon>Candidatus Hydrogenedentota</taxon>
        <taxon>Candidatus Abyssobacteria</taxon>
    </lineage>
</organism>
<reference evidence="1 2" key="1">
    <citation type="journal article" date="2017" name="ISME J.">
        <title>Energy and carbon metabolisms in a deep terrestrial subsurface fluid microbial community.</title>
        <authorList>
            <person name="Momper L."/>
            <person name="Jungbluth S.P."/>
            <person name="Lee M.D."/>
            <person name="Amend J.P."/>
        </authorList>
    </citation>
    <scope>NUCLEOTIDE SEQUENCE [LARGE SCALE GENOMIC DNA]</scope>
    <source>
        <strain evidence="1">SURF_17</strain>
    </source>
</reference>
<dbReference type="EMBL" id="QZKI01000117">
    <property type="protein sequence ID" value="RJP66343.1"/>
    <property type="molecule type" value="Genomic_DNA"/>
</dbReference>
<gene>
    <name evidence="1" type="ORF">C4532_16130</name>
</gene>
<dbReference type="AlphaFoldDB" id="A0A419ES58"/>
<proteinExistence type="predicted"/>
<dbReference type="Proteomes" id="UP000285961">
    <property type="component" value="Unassembled WGS sequence"/>
</dbReference>
<accession>A0A419ES58</accession>
<evidence type="ECO:0000313" key="2">
    <source>
        <dbReference type="Proteomes" id="UP000285961"/>
    </source>
</evidence>
<evidence type="ECO:0000313" key="1">
    <source>
        <dbReference type="EMBL" id="RJP66343.1"/>
    </source>
</evidence>
<sequence length="350" mass="37996">MRKLIILLMILTVPASVFALGESFKRVGPMDVIKFKSGTYEIVGYIVEEDDESVTIIPERGGRLKIPRKVIGDIQHDAKEPKWISADEMVEGFTSQLLKLVEERSSFRVAKVTDKTVYLNTGKGKMDRTGWKANVYREGGEIVDPVTGDTLGREKQLVGTIQIVGEAETYSEALPVDTTVDVFREGDVGVFLRKKPTLVIANLTTVDGTESPFGKTISEGIIGKLSKSEHLTVLEPNQIGTLADELARQNAALDQTPSALEGQAAPNSGDSMLSTMQKLKADAVLVGTVGAAPREETATSENAYGDSRTVRTTRGSVSIRILDTKSGAVLYGGHYLVTYVERESHDGANY</sequence>